<keyword evidence="8" id="KW-0418">Kinase</keyword>
<feature type="domain" description="PTS EIIC type-1" evidence="14">
    <location>
        <begin position="1"/>
        <end position="368"/>
    </location>
</feature>
<evidence type="ECO:0000256" key="6">
    <source>
        <dbReference type="ARBA" id="ARBA00022683"/>
    </source>
</evidence>
<evidence type="ECO:0000256" key="12">
    <source>
        <dbReference type="SAM" id="Phobius"/>
    </source>
</evidence>
<dbReference type="InterPro" id="IPR036878">
    <property type="entry name" value="Glu_permease_IIB"/>
</dbReference>
<keyword evidence="4" id="KW-0762">Sugar transport</keyword>
<dbReference type="Pfam" id="PF00367">
    <property type="entry name" value="PTS_EIIB"/>
    <property type="match status" value="1"/>
</dbReference>
<evidence type="ECO:0000256" key="3">
    <source>
        <dbReference type="ARBA" id="ARBA00022475"/>
    </source>
</evidence>
<evidence type="ECO:0000313" key="15">
    <source>
        <dbReference type="EMBL" id="SHJ81798.1"/>
    </source>
</evidence>
<dbReference type="CDD" id="cd00212">
    <property type="entry name" value="PTS_IIB_glc"/>
    <property type="match status" value="1"/>
</dbReference>
<dbReference type="GO" id="GO:0005886">
    <property type="term" value="C:plasma membrane"/>
    <property type="evidence" value="ECO:0007669"/>
    <property type="project" value="UniProtKB-SubCell"/>
</dbReference>
<keyword evidence="3" id="KW-1003">Cell membrane</keyword>
<reference evidence="15 16" key="1">
    <citation type="submission" date="2016-11" db="EMBL/GenBank/DDBJ databases">
        <authorList>
            <person name="Jaros S."/>
            <person name="Januszkiewicz K."/>
            <person name="Wedrychowicz H."/>
        </authorList>
    </citation>
    <scope>NUCLEOTIDE SEQUENCE [LARGE SCALE GENOMIC DNA]</scope>
    <source>
        <strain evidence="15 16">DSM 21864</strain>
    </source>
</reference>
<gene>
    <name evidence="15" type="ORF">SAMN05444401_3968</name>
</gene>
<evidence type="ECO:0000256" key="11">
    <source>
        <dbReference type="PROSITE-ProRule" id="PRU00421"/>
    </source>
</evidence>
<dbReference type="GO" id="GO:0016301">
    <property type="term" value="F:kinase activity"/>
    <property type="evidence" value="ECO:0007669"/>
    <property type="project" value="UniProtKB-KW"/>
</dbReference>
<dbReference type="OrthoDB" id="9764327at2"/>
<evidence type="ECO:0000313" key="16">
    <source>
        <dbReference type="Proteomes" id="UP000184080"/>
    </source>
</evidence>
<dbReference type="PROSITE" id="PS01035">
    <property type="entry name" value="PTS_EIIB_TYPE_1_CYS"/>
    <property type="match status" value="1"/>
</dbReference>
<feature type="transmembrane region" description="Helical" evidence="12">
    <location>
        <begin position="132"/>
        <end position="154"/>
    </location>
</feature>
<dbReference type="Pfam" id="PF02378">
    <property type="entry name" value="PTS_EIIC"/>
    <property type="match status" value="1"/>
</dbReference>
<dbReference type="STRING" id="1121298.SAMN05444401_3968"/>
<evidence type="ECO:0000256" key="1">
    <source>
        <dbReference type="ARBA" id="ARBA00004651"/>
    </source>
</evidence>
<evidence type="ECO:0000256" key="9">
    <source>
        <dbReference type="ARBA" id="ARBA00022989"/>
    </source>
</evidence>
<dbReference type="Proteomes" id="UP000184080">
    <property type="component" value="Unassembled WGS sequence"/>
</dbReference>
<evidence type="ECO:0000256" key="2">
    <source>
        <dbReference type="ARBA" id="ARBA00022448"/>
    </source>
</evidence>
<keyword evidence="6" id="KW-0598">Phosphotransferase system</keyword>
<keyword evidence="10 12" id="KW-0472">Membrane</keyword>
<feature type="transmembrane region" description="Helical" evidence="12">
    <location>
        <begin position="14"/>
        <end position="32"/>
    </location>
</feature>
<organism evidence="15 16">
    <name type="scientific">Clostridium amylolyticum</name>
    <dbReference type="NCBI Taxonomy" id="1121298"/>
    <lineage>
        <taxon>Bacteria</taxon>
        <taxon>Bacillati</taxon>
        <taxon>Bacillota</taxon>
        <taxon>Clostridia</taxon>
        <taxon>Eubacteriales</taxon>
        <taxon>Clostridiaceae</taxon>
        <taxon>Clostridium</taxon>
    </lineage>
</organism>
<dbReference type="InterPro" id="IPR013013">
    <property type="entry name" value="PTS_EIIC_1"/>
</dbReference>
<comment type="subcellular location">
    <subcellularLocation>
        <location evidence="1">Cell membrane</location>
        <topology evidence="1">Multi-pass membrane protein</topology>
    </subcellularLocation>
</comment>
<feature type="transmembrane region" description="Helical" evidence="12">
    <location>
        <begin position="290"/>
        <end position="315"/>
    </location>
</feature>
<dbReference type="FunFam" id="3.30.1360.60:FF:000001">
    <property type="entry name" value="PTS system glucose-specific IIBC component PtsG"/>
    <property type="match status" value="1"/>
</dbReference>
<keyword evidence="7 12" id="KW-0812">Transmembrane</keyword>
<evidence type="ECO:0000259" key="13">
    <source>
        <dbReference type="PROSITE" id="PS51098"/>
    </source>
</evidence>
<name>A0A1M6MEF8_9CLOT</name>
<dbReference type="InterPro" id="IPR050429">
    <property type="entry name" value="PTS_Glucose_EIICBA"/>
</dbReference>
<dbReference type="EMBL" id="FQZO01000008">
    <property type="protein sequence ID" value="SHJ81798.1"/>
    <property type="molecule type" value="Genomic_DNA"/>
</dbReference>
<sequence>MKVKNYLQKLGKSMLLPIVAMPIAGILIRLTAADMLNIPIFQSAGVVLSNMDAILAVAIAIGLSKTKDRGIPALTGFIAILVLKEGLKIINPELNMSVFGGLLAGIIASVIYNKFKDTKLPDAFAFFGGEKFPITMIIITMIPVAYLSSLVWPYAQAGIDGFSRTLMGLGALGIFIFGFLNRFLLPFGLHHVINTYIYFGLGQYTNAKGEVITGEITRFMAGDPTAGVFIGGFFITMMFGVPAIALAITKAADAKKKTEVKALMTSGSITSFVTGITEPIEFTFLFASPLLYFIHSVYTGLAGATLYLLGIRHGFSWGAGVIDFVLNLKLSTKGILIIPVGLAFFALYYFTFYTLITKKDIKLLGRDSSISVEENSSDEENLKLSHSNYEYMSKKILENIGGKDNLINYENCMTRLRLEVKDMSPVNENKIKQTGAHGVVKIDDHNLQIVIGPKVANVMREFKKLVE</sequence>
<accession>A0A1M6MEF8</accession>
<dbReference type="GO" id="GO:0008982">
    <property type="term" value="F:protein-N(PI)-phosphohistidine-sugar phosphotransferase activity"/>
    <property type="evidence" value="ECO:0007669"/>
    <property type="project" value="InterPro"/>
</dbReference>
<keyword evidence="16" id="KW-1185">Reference proteome</keyword>
<evidence type="ECO:0000256" key="7">
    <source>
        <dbReference type="ARBA" id="ARBA00022692"/>
    </source>
</evidence>
<dbReference type="PANTHER" id="PTHR30009">
    <property type="entry name" value="CYTOCHROME C-TYPE SYNTHESIS PROTEIN AND PTS TRANSMEMBRANE COMPONENT"/>
    <property type="match status" value="1"/>
</dbReference>
<dbReference type="PROSITE" id="PS51103">
    <property type="entry name" value="PTS_EIIC_TYPE_1"/>
    <property type="match status" value="1"/>
</dbReference>
<feature type="transmembrane region" description="Helical" evidence="12">
    <location>
        <begin position="335"/>
        <end position="356"/>
    </location>
</feature>
<dbReference type="GO" id="GO:0090563">
    <property type="term" value="F:protein-phosphocysteine-sugar phosphotransferase activity"/>
    <property type="evidence" value="ECO:0007669"/>
    <property type="project" value="TreeGrafter"/>
</dbReference>
<proteinExistence type="predicted"/>
<dbReference type="InterPro" id="IPR018113">
    <property type="entry name" value="PTrfase_EIIB_Cys"/>
</dbReference>
<feature type="transmembrane region" description="Helical" evidence="12">
    <location>
        <begin position="94"/>
        <end position="112"/>
    </location>
</feature>
<dbReference type="GO" id="GO:0009401">
    <property type="term" value="P:phosphoenolpyruvate-dependent sugar phosphotransferase system"/>
    <property type="evidence" value="ECO:0007669"/>
    <property type="project" value="UniProtKB-KW"/>
</dbReference>
<feature type="active site" description="Phosphocysteine intermediate; for EIIB activity" evidence="11">
    <location>
        <position position="412"/>
    </location>
</feature>
<evidence type="ECO:0000256" key="10">
    <source>
        <dbReference type="ARBA" id="ARBA00023136"/>
    </source>
</evidence>
<evidence type="ECO:0000256" key="4">
    <source>
        <dbReference type="ARBA" id="ARBA00022597"/>
    </source>
</evidence>
<dbReference type="InterPro" id="IPR003352">
    <property type="entry name" value="PTS_EIIC"/>
</dbReference>
<dbReference type="Gene3D" id="3.30.1360.60">
    <property type="entry name" value="Glucose permease domain IIB"/>
    <property type="match status" value="1"/>
</dbReference>
<dbReference type="SUPFAM" id="SSF55604">
    <property type="entry name" value="Glucose permease domain IIB"/>
    <property type="match status" value="1"/>
</dbReference>
<dbReference type="GO" id="GO:0015764">
    <property type="term" value="P:N-acetylglucosamine transport"/>
    <property type="evidence" value="ECO:0007669"/>
    <property type="project" value="TreeGrafter"/>
</dbReference>
<dbReference type="RefSeq" id="WP_073010916.1">
    <property type="nucleotide sequence ID" value="NZ_FQZO01000008.1"/>
</dbReference>
<feature type="transmembrane region" description="Helical" evidence="12">
    <location>
        <begin position="44"/>
        <end position="64"/>
    </location>
</feature>
<keyword evidence="9 12" id="KW-1133">Transmembrane helix</keyword>
<dbReference type="AlphaFoldDB" id="A0A1M6MEF8"/>
<keyword evidence="5" id="KW-0808">Transferase</keyword>
<feature type="domain" description="PTS EIIB type-1" evidence="13">
    <location>
        <begin position="390"/>
        <end position="467"/>
    </location>
</feature>
<dbReference type="NCBIfam" id="TIGR00826">
    <property type="entry name" value="EIIB_glc"/>
    <property type="match status" value="1"/>
</dbReference>
<dbReference type="PROSITE" id="PS51098">
    <property type="entry name" value="PTS_EIIB_TYPE_1"/>
    <property type="match status" value="1"/>
</dbReference>
<dbReference type="PANTHER" id="PTHR30009:SF4">
    <property type="entry name" value="PTS SYSTEM N-ACETYLGLUCOSAMINE-SPECIFIC EIICBA COMPONENT"/>
    <property type="match status" value="1"/>
</dbReference>
<feature type="transmembrane region" description="Helical" evidence="12">
    <location>
        <begin position="228"/>
        <end position="248"/>
    </location>
</feature>
<evidence type="ECO:0000259" key="14">
    <source>
        <dbReference type="PROSITE" id="PS51103"/>
    </source>
</evidence>
<keyword evidence="2" id="KW-0813">Transport</keyword>
<protein>
    <submittedName>
        <fullName evidence="15">PTS system N-acetylglucosamine-specific IIB component, Glc family /PTS system N-acetylglucosamine-specific IIC component, Glc family</fullName>
    </submittedName>
</protein>
<evidence type="ECO:0000256" key="8">
    <source>
        <dbReference type="ARBA" id="ARBA00022777"/>
    </source>
</evidence>
<evidence type="ECO:0000256" key="5">
    <source>
        <dbReference type="ARBA" id="ARBA00022679"/>
    </source>
</evidence>
<feature type="transmembrane region" description="Helical" evidence="12">
    <location>
        <begin position="166"/>
        <end position="185"/>
    </location>
</feature>
<dbReference type="InterPro" id="IPR001996">
    <property type="entry name" value="PTS_IIB_1"/>
</dbReference>